<dbReference type="Proteomes" id="UP000242287">
    <property type="component" value="Unassembled WGS sequence"/>
</dbReference>
<gene>
    <name evidence="1" type="ORF">AMATHDRAFT_67869</name>
</gene>
<dbReference type="Gene3D" id="3.90.640.10">
    <property type="entry name" value="Actin, Chain A, domain 4"/>
    <property type="match status" value="1"/>
</dbReference>
<dbReference type="PANTHER" id="PTHR14187">
    <property type="entry name" value="ALPHA KINASE/ELONGATION FACTOR 2 KINASE"/>
    <property type="match status" value="1"/>
</dbReference>
<dbReference type="InterPro" id="IPR043129">
    <property type="entry name" value="ATPase_NBD"/>
</dbReference>
<organism evidence="1 2">
    <name type="scientific">Amanita thiersii Skay4041</name>
    <dbReference type="NCBI Taxonomy" id="703135"/>
    <lineage>
        <taxon>Eukaryota</taxon>
        <taxon>Fungi</taxon>
        <taxon>Dikarya</taxon>
        <taxon>Basidiomycota</taxon>
        <taxon>Agaricomycotina</taxon>
        <taxon>Agaricomycetes</taxon>
        <taxon>Agaricomycetidae</taxon>
        <taxon>Agaricales</taxon>
        <taxon>Pluteineae</taxon>
        <taxon>Amanitaceae</taxon>
        <taxon>Amanita</taxon>
    </lineage>
</organism>
<dbReference type="Gene3D" id="3.30.420.40">
    <property type="match status" value="2"/>
</dbReference>
<evidence type="ECO:0000313" key="1">
    <source>
        <dbReference type="EMBL" id="PFH47369.1"/>
    </source>
</evidence>
<dbReference type="CDD" id="cd10170">
    <property type="entry name" value="ASKHA_NBD_HSP70"/>
    <property type="match status" value="1"/>
</dbReference>
<name>A0A2A9N9U2_9AGAR</name>
<dbReference type="AlphaFoldDB" id="A0A2A9N9U2"/>
<evidence type="ECO:0000313" key="2">
    <source>
        <dbReference type="Proteomes" id="UP000242287"/>
    </source>
</evidence>
<protein>
    <submittedName>
        <fullName evidence="1">Uncharacterized protein</fullName>
    </submittedName>
</protein>
<dbReference type="STRING" id="703135.A0A2A9N9U2"/>
<keyword evidence="2" id="KW-1185">Reference proteome</keyword>
<dbReference type="SUPFAM" id="SSF53067">
    <property type="entry name" value="Actin-like ATPase domain"/>
    <property type="match status" value="2"/>
</dbReference>
<accession>A0A2A9N9U2</accession>
<dbReference type="OrthoDB" id="2963168at2759"/>
<dbReference type="PANTHER" id="PTHR14187:SF5">
    <property type="entry name" value="HEAT SHOCK 70 KDA PROTEIN 12A"/>
    <property type="match status" value="1"/>
</dbReference>
<sequence length="578" mass="64373">MAFDIGTTYSGASYAVLDPGFVPEIHGVTRFPAQQRVGGDSKIPTIIFYDQEGAVRAVGAEATQDSFLEEAGDEDYVKVEWFKLHLRPRSLPSTHIREEDIPPLPENKTGEEILADFLGYLFRSTRLYIQESHPGGVAFWQSVEQNIDYVLSLPNGWEGAQQAQMRRSAVRAGLVASEAEALKRISFVTEGEASLHFCVQKGVTRGAIEPGEGIIIVDCGGGTIDVSAYVCKAHNSFEEVAPPQCHLEGSVFVSRRARIHLMQKLQGSRYRDDVDHMTNIFDRSTKLSFRNPASPAFIRFGTARDKDLTVDIKSGQMKLSGDDIVKMFKPSVEAIMNAIEEQRLQTTTPIKAVFLVGGFAASDYLFNQVVEQLQPQGLQVTRPDGHLNKAVADGAVSFYLDHFVSVRVANFTYGMECLTSFDPSNPDHVARSGKTIFRPSGRIVIPEYFDVILKKGIRVSEETEFKRSYHVESSVPIKSRTEDILCYRGRKEDPKWVDLEPYMFSPVCTVVADTSSIPESETTQQSLDGMRYYRKEFDIILLFGMTELKAQIAWKESGGVEKRSPAIIVYDSLVEAGA</sequence>
<reference evidence="1 2" key="1">
    <citation type="submission" date="2014-02" db="EMBL/GenBank/DDBJ databases">
        <title>Transposable element dynamics among asymbiotic and ectomycorrhizal Amanita fungi.</title>
        <authorList>
            <consortium name="DOE Joint Genome Institute"/>
            <person name="Hess J."/>
            <person name="Skrede I."/>
            <person name="Wolfe B."/>
            <person name="LaButti K."/>
            <person name="Ohm R.A."/>
            <person name="Grigoriev I.V."/>
            <person name="Pringle A."/>
        </authorList>
    </citation>
    <scope>NUCLEOTIDE SEQUENCE [LARGE SCALE GENOMIC DNA]</scope>
    <source>
        <strain evidence="1 2">SKay4041</strain>
    </source>
</reference>
<dbReference type="EMBL" id="KZ302115">
    <property type="protein sequence ID" value="PFH47369.1"/>
    <property type="molecule type" value="Genomic_DNA"/>
</dbReference>
<proteinExistence type="predicted"/>